<evidence type="ECO:0000256" key="3">
    <source>
        <dbReference type="ARBA" id="ARBA00022884"/>
    </source>
</evidence>
<dbReference type="InterPro" id="IPR035979">
    <property type="entry name" value="RBD_domain_sf"/>
</dbReference>
<gene>
    <name evidence="7" type="ORF">PENTCL1PPCAC_18518</name>
</gene>
<dbReference type="GO" id="GO:0006397">
    <property type="term" value="P:mRNA processing"/>
    <property type="evidence" value="ECO:0007669"/>
    <property type="project" value="InterPro"/>
</dbReference>
<dbReference type="SMART" id="SM00360">
    <property type="entry name" value="RRM"/>
    <property type="match status" value="2"/>
</dbReference>
<dbReference type="PROSITE" id="PS50102">
    <property type="entry name" value="RRM"/>
    <property type="match status" value="2"/>
</dbReference>
<evidence type="ECO:0000259" key="6">
    <source>
        <dbReference type="PROSITE" id="PS50102"/>
    </source>
</evidence>
<evidence type="ECO:0000313" key="8">
    <source>
        <dbReference type="Proteomes" id="UP001432027"/>
    </source>
</evidence>
<feature type="region of interest" description="Disordered" evidence="5">
    <location>
        <begin position="155"/>
        <end position="180"/>
    </location>
</feature>
<dbReference type="EMBL" id="BTSX01000004">
    <property type="protein sequence ID" value="GMS96343.1"/>
    <property type="molecule type" value="Genomic_DNA"/>
</dbReference>
<accession>A0AAV5TPH6</accession>
<dbReference type="InterPro" id="IPR012677">
    <property type="entry name" value="Nucleotide-bd_a/b_plait_sf"/>
</dbReference>
<feature type="compositionally biased region" description="Gly residues" evidence="5">
    <location>
        <begin position="563"/>
        <end position="572"/>
    </location>
</feature>
<feature type="region of interest" description="Disordered" evidence="5">
    <location>
        <begin position="542"/>
        <end position="572"/>
    </location>
</feature>
<keyword evidence="8" id="KW-1185">Reference proteome</keyword>
<reference evidence="7" key="1">
    <citation type="submission" date="2023-10" db="EMBL/GenBank/DDBJ databases">
        <title>Genome assembly of Pristionchus species.</title>
        <authorList>
            <person name="Yoshida K."/>
            <person name="Sommer R.J."/>
        </authorList>
    </citation>
    <scope>NUCLEOTIDE SEQUENCE</scope>
    <source>
        <strain evidence="7">RS0144</strain>
    </source>
</reference>
<dbReference type="GO" id="GO:0005634">
    <property type="term" value="C:nucleus"/>
    <property type="evidence" value="ECO:0007669"/>
    <property type="project" value="InterPro"/>
</dbReference>
<feature type="compositionally biased region" description="Pro residues" evidence="5">
    <location>
        <begin position="548"/>
        <end position="562"/>
    </location>
</feature>
<keyword evidence="2" id="KW-0677">Repeat</keyword>
<keyword evidence="3 4" id="KW-0694">RNA-binding</keyword>
<sequence length="572" mass="63569">MTMEPDGMENGDPRDHSVDSKKVSSDSKDDRRDEEKRRRSRSRSPRDKKRKRSSSRERKRSRSKERSERKSCRSRDRGDRRRSRSRDRRDRDSPGRDRDRDSGRRRSRSPRRDRSRERRRSRTPPRRGSPSGFRRQRLGYLKSIYFKIKNDFRGGGRLPGPERRDVMPFTARKSPPRDANMNMTAEERDQRTLFILQIARQTRPRDLEEFFSSVGNVRDVRIITDSRTGRSKGIAYVEFWEEESVPLGLALNGQKLLNAPLIIQRTCAERNRAANAIPASVIGLGPAGDKTKPVKLSVTSLHPDINEDMLAGILDPFGRLEKVEIGKDLSGKSTGAAVATFRHAEDAQKAMEQLNGFELAGRAIRVTFLDEDDARASIAPMRGPNMETIAEEKMGISMGQGGRVQLMAKLAASGNVSMPTAPTAAAAPADIPAIATACFMLSNMFDPSKENESGWADDVREDVIEECHKNGGALHVYVDQASQQGNVYVKCPTVAVAFKSVNSLHGRWFSGKVITANYVPAPSYHDLFPDARHATVPLVPGAGRAGMAPPPPGPIPPPPPPATGGGYSNYGY</sequence>
<feature type="region of interest" description="Disordered" evidence="5">
    <location>
        <begin position="1"/>
        <end position="136"/>
    </location>
</feature>
<feature type="compositionally biased region" description="Basic and acidic residues" evidence="5">
    <location>
        <begin position="155"/>
        <end position="166"/>
    </location>
</feature>
<dbReference type="AlphaFoldDB" id="A0AAV5TPH6"/>
<dbReference type="CDD" id="cd12285">
    <property type="entry name" value="RRM3_RBM39_like"/>
    <property type="match status" value="1"/>
</dbReference>
<dbReference type="GO" id="GO:0003723">
    <property type="term" value="F:RNA binding"/>
    <property type="evidence" value="ECO:0007669"/>
    <property type="project" value="UniProtKB-UniRule"/>
</dbReference>
<dbReference type="InterPro" id="IPR006509">
    <property type="entry name" value="RBM39_SF"/>
</dbReference>
<comment type="caution">
    <text evidence="7">The sequence shown here is derived from an EMBL/GenBank/DDBJ whole genome shotgun (WGS) entry which is preliminary data.</text>
</comment>
<dbReference type="CDD" id="cd12283">
    <property type="entry name" value="RRM1_RBM39_like"/>
    <property type="match status" value="1"/>
</dbReference>
<dbReference type="InterPro" id="IPR029123">
    <property type="entry name" value="RBM39_linker"/>
</dbReference>
<evidence type="ECO:0000256" key="4">
    <source>
        <dbReference type="PROSITE-ProRule" id="PRU00176"/>
    </source>
</evidence>
<dbReference type="Proteomes" id="UP001432027">
    <property type="component" value="Unassembled WGS sequence"/>
</dbReference>
<feature type="non-terminal residue" evidence="7">
    <location>
        <position position="572"/>
    </location>
</feature>
<feature type="compositionally biased region" description="Basic and acidic residues" evidence="5">
    <location>
        <begin position="87"/>
        <end position="116"/>
    </location>
</feature>
<evidence type="ECO:0000256" key="5">
    <source>
        <dbReference type="SAM" id="MobiDB-lite"/>
    </source>
</evidence>
<dbReference type="SUPFAM" id="SSF54928">
    <property type="entry name" value="RNA-binding domain, RBD"/>
    <property type="match status" value="2"/>
</dbReference>
<dbReference type="NCBIfam" id="TIGR01622">
    <property type="entry name" value="SF-CC1"/>
    <property type="match status" value="1"/>
</dbReference>
<keyword evidence="1" id="KW-0597">Phosphoprotein</keyword>
<protein>
    <recommendedName>
        <fullName evidence="6">RRM domain-containing protein</fullName>
    </recommendedName>
</protein>
<dbReference type="PANTHER" id="PTHR48036">
    <property type="entry name" value="SPLICING FACTOR (PAD-1), PUTATIVE (AFU_ORTHOLOGUE AFUA_1G15810)-RELATED"/>
    <property type="match status" value="1"/>
</dbReference>
<feature type="compositionally biased region" description="Basic and acidic residues" evidence="5">
    <location>
        <begin position="11"/>
        <end position="37"/>
    </location>
</feature>
<evidence type="ECO:0000313" key="7">
    <source>
        <dbReference type="EMBL" id="GMS96343.1"/>
    </source>
</evidence>
<dbReference type="Gene3D" id="3.30.70.330">
    <property type="match status" value="3"/>
</dbReference>
<feature type="compositionally biased region" description="Basic and acidic residues" evidence="5">
    <location>
        <begin position="64"/>
        <end position="79"/>
    </location>
</feature>
<dbReference type="InterPro" id="IPR000504">
    <property type="entry name" value="RRM_dom"/>
</dbReference>
<dbReference type="Pfam" id="PF15519">
    <property type="entry name" value="RBM39linker"/>
    <property type="match status" value="1"/>
</dbReference>
<feature type="domain" description="RRM" evidence="6">
    <location>
        <begin position="191"/>
        <end position="268"/>
    </location>
</feature>
<organism evidence="7 8">
    <name type="scientific">Pristionchus entomophagus</name>
    <dbReference type="NCBI Taxonomy" id="358040"/>
    <lineage>
        <taxon>Eukaryota</taxon>
        <taxon>Metazoa</taxon>
        <taxon>Ecdysozoa</taxon>
        <taxon>Nematoda</taxon>
        <taxon>Chromadorea</taxon>
        <taxon>Rhabditida</taxon>
        <taxon>Rhabditina</taxon>
        <taxon>Diplogasteromorpha</taxon>
        <taxon>Diplogasteroidea</taxon>
        <taxon>Neodiplogasteridae</taxon>
        <taxon>Pristionchus</taxon>
    </lineage>
</organism>
<evidence type="ECO:0000256" key="1">
    <source>
        <dbReference type="ARBA" id="ARBA00022553"/>
    </source>
</evidence>
<feature type="domain" description="RRM" evidence="6">
    <location>
        <begin position="294"/>
        <end position="371"/>
    </location>
</feature>
<dbReference type="Pfam" id="PF00076">
    <property type="entry name" value="RRM_1"/>
    <property type="match status" value="2"/>
</dbReference>
<feature type="compositionally biased region" description="Basic residues" evidence="5">
    <location>
        <begin position="38"/>
        <end position="63"/>
    </location>
</feature>
<evidence type="ECO:0000256" key="2">
    <source>
        <dbReference type="ARBA" id="ARBA00022737"/>
    </source>
</evidence>
<proteinExistence type="predicted"/>
<name>A0AAV5TPH6_9BILA</name>